<dbReference type="STRING" id="945553.A0A0D2NT22"/>
<dbReference type="PROSITE" id="PS50097">
    <property type="entry name" value="BTB"/>
    <property type="match status" value="1"/>
</dbReference>
<feature type="region of interest" description="Disordered" evidence="1">
    <location>
        <begin position="1"/>
        <end position="22"/>
    </location>
</feature>
<evidence type="ECO:0000313" key="4">
    <source>
        <dbReference type="Proteomes" id="UP000054270"/>
    </source>
</evidence>
<dbReference type="Gene3D" id="3.30.710.10">
    <property type="entry name" value="Potassium Channel Kv1.1, Chain A"/>
    <property type="match status" value="1"/>
</dbReference>
<reference evidence="4" key="1">
    <citation type="submission" date="2014-04" db="EMBL/GenBank/DDBJ databases">
        <title>Evolutionary Origins and Diversification of the Mycorrhizal Mutualists.</title>
        <authorList>
            <consortium name="DOE Joint Genome Institute"/>
            <consortium name="Mycorrhizal Genomics Consortium"/>
            <person name="Kohler A."/>
            <person name="Kuo A."/>
            <person name="Nagy L.G."/>
            <person name="Floudas D."/>
            <person name="Copeland A."/>
            <person name="Barry K.W."/>
            <person name="Cichocki N."/>
            <person name="Veneault-Fourrey C."/>
            <person name="LaButti K."/>
            <person name="Lindquist E.A."/>
            <person name="Lipzen A."/>
            <person name="Lundell T."/>
            <person name="Morin E."/>
            <person name="Murat C."/>
            <person name="Riley R."/>
            <person name="Ohm R."/>
            <person name="Sun H."/>
            <person name="Tunlid A."/>
            <person name="Henrissat B."/>
            <person name="Grigoriev I.V."/>
            <person name="Hibbett D.S."/>
            <person name="Martin F."/>
        </authorList>
    </citation>
    <scope>NUCLEOTIDE SEQUENCE [LARGE SCALE GENOMIC DNA]</scope>
    <source>
        <strain evidence="4">FD-334 SS-4</strain>
    </source>
</reference>
<accession>A0A0D2NT22</accession>
<evidence type="ECO:0000313" key="3">
    <source>
        <dbReference type="EMBL" id="KJA19711.1"/>
    </source>
</evidence>
<evidence type="ECO:0000259" key="2">
    <source>
        <dbReference type="PROSITE" id="PS50097"/>
    </source>
</evidence>
<dbReference type="InterPro" id="IPR000210">
    <property type="entry name" value="BTB/POZ_dom"/>
</dbReference>
<dbReference type="SUPFAM" id="SSF54695">
    <property type="entry name" value="POZ domain"/>
    <property type="match status" value="1"/>
</dbReference>
<dbReference type="Proteomes" id="UP000054270">
    <property type="component" value="Unassembled WGS sequence"/>
</dbReference>
<sequence>MDKERESSPSTNRKRDALENESMTVARRSEKFWFDDGSVVLQVESVQYRVHRSILASYSPVFNDLFRVPQPEGDRSGWVDGCPTVCMAGDTTRDWESVLGFIYKPSSLALKWPDVGRLAGMMRLGKKYQIDDIFAEALARLRAQFPRTLAARDAMTAGGNMELCEWISKYFQVITRLGEEMGLWSILPVAYYMAASYEENIPSFILYYRNLSPNSMRSVAHGTAAIWDDVVSRSFRWTKPTELTIPTISCASKPKCTAARTLALAEVCAKVGKQDAGIALDVWKRGAGCEFCAECLRAAQTACEGGRAYIWDHLARYFLGDNWEKLEDTKSDVLPAIWRPR</sequence>
<keyword evidence="4" id="KW-1185">Reference proteome</keyword>
<gene>
    <name evidence="3" type="ORF">HYPSUDRAFT_44000</name>
</gene>
<proteinExistence type="predicted"/>
<dbReference type="OrthoDB" id="3217871at2759"/>
<dbReference type="Pfam" id="PF00651">
    <property type="entry name" value="BTB"/>
    <property type="match status" value="1"/>
</dbReference>
<protein>
    <recommendedName>
        <fullName evidence="2">BTB domain-containing protein</fullName>
    </recommendedName>
</protein>
<dbReference type="AlphaFoldDB" id="A0A0D2NT22"/>
<feature type="domain" description="BTB" evidence="2">
    <location>
        <begin position="37"/>
        <end position="103"/>
    </location>
</feature>
<name>A0A0D2NT22_HYPSF</name>
<feature type="compositionally biased region" description="Basic and acidic residues" evidence="1">
    <location>
        <begin position="1"/>
        <end position="18"/>
    </location>
</feature>
<dbReference type="EMBL" id="KN817574">
    <property type="protein sequence ID" value="KJA19711.1"/>
    <property type="molecule type" value="Genomic_DNA"/>
</dbReference>
<evidence type="ECO:0000256" key="1">
    <source>
        <dbReference type="SAM" id="MobiDB-lite"/>
    </source>
</evidence>
<dbReference type="OMA" id="RGACTIC"/>
<organism evidence="3 4">
    <name type="scientific">Hypholoma sublateritium (strain FD-334 SS-4)</name>
    <dbReference type="NCBI Taxonomy" id="945553"/>
    <lineage>
        <taxon>Eukaryota</taxon>
        <taxon>Fungi</taxon>
        <taxon>Dikarya</taxon>
        <taxon>Basidiomycota</taxon>
        <taxon>Agaricomycotina</taxon>
        <taxon>Agaricomycetes</taxon>
        <taxon>Agaricomycetidae</taxon>
        <taxon>Agaricales</taxon>
        <taxon>Agaricineae</taxon>
        <taxon>Strophariaceae</taxon>
        <taxon>Hypholoma</taxon>
    </lineage>
</organism>
<dbReference type="CDD" id="cd18186">
    <property type="entry name" value="BTB_POZ_ZBTB_KLHL-like"/>
    <property type="match status" value="1"/>
</dbReference>
<dbReference type="InterPro" id="IPR011333">
    <property type="entry name" value="SKP1/BTB/POZ_sf"/>
</dbReference>